<feature type="compositionally biased region" description="Gly residues" evidence="3">
    <location>
        <begin position="840"/>
        <end position="849"/>
    </location>
</feature>
<feature type="region of interest" description="Disordered" evidence="3">
    <location>
        <begin position="684"/>
        <end position="703"/>
    </location>
</feature>
<feature type="compositionally biased region" description="Low complexity" evidence="3">
    <location>
        <begin position="1070"/>
        <end position="1079"/>
    </location>
</feature>
<feature type="compositionally biased region" description="Low complexity" evidence="3">
    <location>
        <begin position="764"/>
        <end position="785"/>
    </location>
</feature>
<feature type="compositionally biased region" description="Polar residues" evidence="3">
    <location>
        <begin position="82"/>
        <end position="92"/>
    </location>
</feature>
<sequence>MAGRRSCVNSLWSGTERVRIGERLKATLAGVLELELLRCKHLQMVDAALEDRASAAAKAEEPRAEEGSGTPESAASDAEHGSATSRRQQAPSPSDVMVLPCQISPEDCGSNSGDGTVHSSSARGSNSRWSTLSWDAPSDLLSPPTPDPSGMVHLDSDSRPSSGFYSVSGSSLSDSCYSVSSDAAQGGPAPPARPQKLWEQVTLSTDNTDTLWSEGRLQQQQQQQQQQHQHHHHHHHHHQQQHQHHQQDQPVLQNSQDDAEPTEGTPVSVPSDIEGAGLNFLSDLCSGLGDSLIVSLLPLFDPTSSSSTSSLHPKPQLDSRYCTDLVSRRTKEVYPYPSPLHAVALQSPLFTSQNQEQSASQSPEEPQHDEQLESNTDPALPLQPQQPPTLASFTQLEQYISRLAHQYHSRVTSSTSDLTSGVTPGTVVHRGLCTPGKTHGSTQSLSAFESRSTPSTMPGGSITPCKSLLGNSARVSLSTTGKKATRNSINLGNLPSATGEDLNINLHLNLNLNLAPGLNSSRGLMDNPKNGSCGALRSDFTTAPTASASSLSSATPTPALRARPRISTCPTSLSHRSSLEVTSASGPSTGFGSSAFCRSLDWSSGAPPEAGPSVFGTNAGSAPGSQRSSLIQESSSSPKLSEDSPMVGEISRLSGLSRAVVVGLMEQGVELDIDCFQTDSAGEVRGHSKTHLTAQTDQSHDYTRLTDLNPQRPIQLSLSVTHSPQSQSSLTPPLSHSSSPIHPYQSVHIPSPHYSSHCHYQQIPSPSDLPSSTASSPASRPTPRGRSPPRPLQPSPLGATPLSVFRRDTPFQCSLPRTNTRTSPLEHGGIQPRGGSLRQSGGGSGGSGGWKRAEGEGLYKGKHTSHKLIRAATVSSYAKKEDYSSVWGEEEQKERTAAQTPRKTSNKLWRGFEGRLWGKESESEREEMDRAEYGYGWRRNSVGSWRREHRRVKASSNSNDKRPKVDNSPIFSKKRGKEDGERRSSSLRLSRRALFRSESQGLLVPRNHSEGPTKRAHWVSSLDVGQGGMGISKDEGVRLLRAKEEDKRLSSTASLFNLSRSQSLEGSCHSLSPLSSPSFSPSPPPRMPLQRSRSLRDLGRRVFGSMRSLSLKRKPSKK</sequence>
<dbReference type="GO" id="GO:0005737">
    <property type="term" value="C:cytoplasm"/>
    <property type="evidence" value="ECO:0007669"/>
    <property type="project" value="TreeGrafter"/>
</dbReference>
<feature type="region of interest" description="Disordered" evidence="3">
    <location>
        <begin position="943"/>
        <end position="1031"/>
    </location>
</feature>
<feature type="compositionally biased region" description="Basic residues" evidence="3">
    <location>
        <begin position="228"/>
        <end position="244"/>
    </location>
</feature>
<feature type="region of interest" description="Disordered" evidence="3">
    <location>
        <begin position="53"/>
        <end position="194"/>
    </location>
</feature>
<feature type="compositionally biased region" description="Low complexity" evidence="3">
    <location>
        <begin position="119"/>
        <end position="130"/>
    </location>
</feature>
<feature type="compositionally biased region" description="Low complexity" evidence="3">
    <location>
        <begin position="218"/>
        <end position="227"/>
    </location>
</feature>
<organism evidence="4 5">
    <name type="scientific">Seriola dumerili</name>
    <name type="common">Greater amberjack</name>
    <name type="synonym">Caranx dumerili</name>
    <dbReference type="NCBI Taxonomy" id="41447"/>
    <lineage>
        <taxon>Eukaryota</taxon>
        <taxon>Metazoa</taxon>
        <taxon>Chordata</taxon>
        <taxon>Craniata</taxon>
        <taxon>Vertebrata</taxon>
        <taxon>Euteleostomi</taxon>
        <taxon>Actinopterygii</taxon>
        <taxon>Neopterygii</taxon>
        <taxon>Teleostei</taxon>
        <taxon>Neoteleostei</taxon>
        <taxon>Acanthomorphata</taxon>
        <taxon>Carangaria</taxon>
        <taxon>Carangiformes</taxon>
        <taxon>Carangidae</taxon>
        <taxon>Seriola</taxon>
    </lineage>
</organism>
<dbReference type="InterPro" id="IPR024843">
    <property type="entry name" value="Dapper"/>
</dbReference>
<feature type="compositionally biased region" description="Low complexity" evidence="3">
    <location>
        <begin position="544"/>
        <end position="560"/>
    </location>
</feature>
<feature type="region of interest" description="Disordered" evidence="3">
    <location>
        <begin position="880"/>
        <end position="907"/>
    </location>
</feature>
<feature type="region of interest" description="Disordered" evidence="3">
    <location>
        <begin position="351"/>
        <end position="387"/>
    </location>
</feature>
<feature type="compositionally biased region" description="Polar residues" evidence="3">
    <location>
        <begin position="811"/>
        <end position="823"/>
    </location>
</feature>
<dbReference type="GO" id="GO:1900108">
    <property type="term" value="P:negative regulation of nodal signaling pathway"/>
    <property type="evidence" value="ECO:0007669"/>
    <property type="project" value="TreeGrafter"/>
</dbReference>
<feature type="region of interest" description="Disordered" evidence="3">
    <location>
        <begin position="429"/>
        <end position="465"/>
    </location>
</feature>
<feature type="compositionally biased region" description="Polar residues" evidence="3">
    <location>
        <begin position="615"/>
        <end position="624"/>
    </location>
</feature>
<evidence type="ECO:0000313" key="4">
    <source>
        <dbReference type="Ensembl" id="ENSSDUP00000022554.1"/>
    </source>
</evidence>
<evidence type="ECO:0000313" key="5">
    <source>
        <dbReference type="Proteomes" id="UP000261420"/>
    </source>
</evidence>
<dbReference type="STRING" id="41447.ENSSDUP00000022554"/>
<reference evidence="4" key="2">
    <citation type="submission" date="2025-09" db="UniProtKB">
        <authorList>
            <consortium name="Ensembl"/>
        </authorList>
    </citation>
    <scope>IDENTIFICATION</scope>
</reference>
<comment type="similarity">
    <text evidence="1">Belongs to the dapper family.</text>
</comment>
<feature type="compositionally biased region" description="Polar residues" evidence="3">
    <location>
        <begin position="897"/>
        <end position="907"/>
    </location>
</feature>
<feature type="region of interest" description="Disordered" evidence="3">
    <location>
        <begin position="607"/>
        <end position="646"/>
    </location>
</feature>
<keyword evidence="5" id="KW-1185">Reference proteome</keyword>
<dbReference type="Pfam" id="PF15268">
    <property type="entry name" value="Dapper"/>
    <property type="match status" value="1"/>
</dbReference>
<evidence type="ECO:0000256" key="3">
    <source>
        <dbReference type="SAM" id="MobiDB-lite"/>
    </source>
</evidence>
<dbReference type="PANTHER" id="PTHR15919">
    <property type="entry name" value="DAPPER-RELATED"/>
    <property type="match status" value="1"/>
</dbReference>
<name>A0A3B4UVZ8_SERDU</name>
<feature type="compositionally biased region" description="Low complexity" evidence="3">
    <location>
        <begin position="721"/>
        <end position="740"/>
    </location>
</feature>
<evidence type="ECO:0000256" key="2">
    <source>
        <dbReference type="ARBA" id="ARBA00023054"/>
    </source>
</evidence>
<feature type="region of interest" description="Disordered" evidence="3">
    <location>
        <begin position="1065"/>
        <end position="1118"/>
    </location>
</feature>
<reference evidence="4" key="1">
    <citation type="submission" date="2025-08" db="UniProtKB">
        <authorList>
            <consortium name="Ensembl"/>
        </authorList>
    </citation>
    <scope>IDENTIFICATION</scope>
</reference>
<feature type="region of interest" description="Disordered" evidence="3">
    <location>
        <begin position="544"/>
        <end position="588"/>
    </location>
</feature>
<protein>
    <submittedName>
        <fullName evidence="4">Uncharacterized LOC111232561</fullName>
    </submittedName>
</protein>
<feature type="compositionally biased region" description="Low complexity" evidence="3">
    <location>
        <begin position="159"/>
        <end position="187"/>
    </location>
</feature>
<feature type="compositionally biased region" description="Basic and acidic residues" evidence="3">
    <location>
        <begin position="53"/>
        <end position="66"/>
    </location>
</feature>
<evidence type="ECO:0000256" key="1">
    <source>
        <dbReference type="ARBA" id="ARBA00010807"/>
    </source>
</evidence>
<dbReference type="Ensembl" id="ENSSDUT00000022970.1">
    <property type="protein sequence ID" value="ENSSDUP00000022554.1"/>
    <property type="gene ID" value="ENSSDUG00000016422.1"/>
</dbReference>
<dbReference type="OMA" id="HWVSSLD"/>
<dbReference type="PANTHER" id="PTHR15919:SF14">
    <property type="entry name" value="DAPPER HOMOLOG 2"/>
    <property type="match status" value="1"/>
</dbReference>
<feature type="compositionally biased region" description="Polar residues" evidence="3">
    <location>
        <begin position="109"/>
        <end position="118"/>
    </location>
</feature>
<keyword evidence="2" id="KW-0175">Coiled coil</keyword>
<accession>A0A3B4UVZ8</accession>
<feature type="compositionally biased region" description="Polar residues" evidence="3">
    <location>
        <begin position="351"/>
        <end position="364"/>
    </location>
</feature>
<feature type="region of interest" description="Disordered" evidence="3">
    <location>
        <begin position="719"/>
        <end position="855"/>
    </location>
</feature>
<feature type="compositionally biased region" description="Low complexity" evidence="3">
    <location>
        <begin position="378"/>
        <end position="387"/>
    </location>
</feature>
<feature type="compositionally biased region" description="Low complexity" evidence="3">
    <location>
        <begin position="625"/>
        <end position="645"/>
    </location>
</feature>
<dbReference type="GeneTree" id="ENSGT00940000177833"/>
<feature type="compositionally biased region" description="Polar residues" evidence="3">
    <location>
        <begin position="568"/>
        <end position="588"/>
    </location>
</feature>
<dbReference type="AlphaFoldDB" id="A0A3B4UVZ8"/>
<feature type="region of interest" description="Disordered" evidence="3">
    <location>
        <begin position="214"/>
        <end position="271"/>
    </location>
</feature>
<proteinExistence type="inferred from homology"/>
<feature type="compositionally biased region" description="Polar residues" evidence="3">
    <location>
        <begin position="439"/>
        <end position="458"/>
    </location>
</feature>
<dbReference type="Proteomes" id="UP000261420">
    <property type="component" value="Unplaced"/>
</dbReference>